<accession>A0A1I5X5E7</accession>
<dbReference type="AlphaFoldDB" id="A0A1I5X5E7"/>
<reference evidence="2" key="1">
    <citation type="submission" date="2016-10" db="EMBL/GenBank/DDBJ databases">
        <authorList>
            <person name="Varghese N."/>
            <person name="Submissions S."/>
        </authorList>
    </citation>
    <scope>NUCLEOTIDE SEQUENCE [LARGE SCALE GENOMIC DNA]</scope>
    <source>
        <strain evidence="2">OR362-8,ATCC BAA-1266,JCM 13504</strain>
    </source>
</reference>
<gene>
    <name evidence="1" type="ORF">SAMN04515668_1656</name>
</gene>
<sequence>MLSEPTNKGLLCSCTHPKPADAQPDNVFNLFVPNERGLPYYLSAIKAEALTLKSAW</sequence>
<dbReference type="Proteomes" id="UP000199029">
    <property type="component" value="Unassembled WGS sequence"/>
</dbReference>
<keyword evidence="2" id="KW-1185">Reference proteome</keyword>
<name>A0A1I5X5E7_HYMAR</name>
<protein>
    <submittedName>
        <fullName evidence="1">Uncharacterized protein</fullName>
    </submittedName>
</protein>
<evidence type="ECO:0000313" key="1">
    <source>
        <dbReference type="EMBL" id="SFQ27213.1"/>
    </source>
</evidence>
<dbReference type="EMBL" id="FOXS01000002">
    <property type="protein sequence ID" value="SFQ27213.1"/>
    <property type="molecule type" value="Genomic_DNA"/>
</dbReference>
<organism evidence="1 2">
    <name type="scientific">Hymenobacter arizonensis</name>
    <name type="common">Siccationidurans arizonensis</name>
    <dbReference type="NCBI Taxonomy" id="1227077"/>
    <lineage>
        <taxon>Bacteria</taxon>
        <taxon>Pseudomonadati</taxon>
        <taxon>Bacteroidota</taxon>
        <taxon>Cytophagia</taxon>
        <taxon>Cytophagales</taxon>
        <taxon>Hymenobacteraceae</taxon>
        <taxon>Hymenobacter</taxon>
    </lineage>
</organism>
<proteinExistence type="predicted"/>
<evidence type="ECO:0000313" key="2">
    <source>
        <dbReference type="Proteomes" id="UP000199029"/>
    </source>
</evidence>